<proteinExistence type="predicted"/>
<dbReference type="InterPro" id="IPR013207">
    <property type="entry name" value="LGFP"/>
</dbReference>
<reference evidence="2 3" key="1">
    <citation type="submission" date="2020-09" db="EMBL/GenBank/DDBJ databases">
        <title>Investigation of environmental microbes.</title>
        <authorList>
            <person name="Ou Y."/>
            <person name="Kang Q."/>
        </authorList>
    </citation>
    <scope>NUCLEOTIDE SEQUENCE [LARGE SCALE GENOMIC DNA]</scope>
    <source>
        <strain evidence="2 3">KJZ-14</strain>
    </source>
</reference>
<dbReference type="Pfam" id="PF08310">
    <property type="entry name" value="LGFP"/>
    <property type="match status" value="1"/>
</dbReference>
<evidence type="ECO:0000313" key="3">
    <source>
        <dbReference type="Proteomes" id="UP000516404"/>
    </source>
</evidence>
<keyword evidence="1" id="KW-0732">Signal</keyword>
<accession>A0A7H2BCG7</accession>
<keyword evidence="3" id="KW-1185">Reference proteome</keyword>
<organism evidence="2 3">
    <name type="scientific">Rothia terrae</name>
    <dbReference type="NCBI Taxonomy" id="396015"/>
    <lineage>
        <taxon>Bacteria</taxon>
        <taxon>Bacillati</taxon>
        <taxon>Actinomycetota</taxon>
        <taxon>Actinomycetes</taxon>
        <taxon>Micrococcales</taxon>
        <taxon>Micrococcaceae</taxon>
        <taxon>Rothia</taxon>
    </lineage>
</organism>
<sequence length="580" mass="62939">MGKTTQKLGVAFLSATMLLSAAPGVANAATLNTQTAIGKYAQVHQGDLGKPLTDEQKFANGASAQEFEHGLVTYSQRTGTRTLTNAQEIQAFKNAGGVEKFGALESGSWDNTFCGQSVTTFDGKTRWMVVVDAKTQPSSSVDLNSSEGNQWKKDRTKSFACFPDNAPVVDQPTDPAQPENPVANLDWSKATFVSGQKALLLTTDTTAYVTAADANGARVTNAPVYEVEWLKVSEDARNVWTGENFRTSMFPVLGKPTAPATWAGDTSTQAFEHGTVTWTRGSERPTVELTQEGTVKLESAAQVHGYDIRAEGYTGNLTPLDDRFLIEKTSEFIFVYDSKADTAGWMDPRVFDEFVKDPDRFGTIKYSGSIGDGRGGPIYNYMITYFDEPEGGETQVTGFMTKSVTVSSDRDGNYIIDNEPELAPLTDPATVDWSKYATLMGNQQALYFQDGDSALIIAANPDGTPKMGAKAVRSDVLGFQMTRFDGRWDHNFASAWVYGSPYTDEITNAGALGLPLADGRYVEENGQKYYLQDFEGGSIKWAVPASRLIESDDSKVEITLNALGEARLAANDPQLPAVNG</sequence>
<feature type="signal peptide" evidence="1">
    <location>
        <begin position="1"/>
        <end position="28"/>
    </location>
</feature>
<evidence type="ECO:0000256" key="1">
    <source>
        <dbReference type="SAM" id="SignalP"/>
    </source>
</evidence>
<name>A0A7H2BCG7_9MICC</name>
<dbReference type="GeneID" id="96624379"/>
<feature type="chain" id="PRO_5028969696" evidence="1">
    <location>
        <begin position="29"/>
        <end position="580"/>
    </location>
</feature>
<protein>
    <submittedName>
        <fullName evidence="2">Uncharacterized protein</fullName>
    </submittedName>
</protein>
<dbReference type="EMBL" id="CP061539">
    <property type="protein sequence ID" value="QNV37363.1"/>
    <property type="molecule type" value="Genomic_DNA"/>
</dbReference>
<dbReference type="AlphaFoldDB" id="A0A7H2BCG7"/>
<evidence type="ECO:0000313" key="2">
    <source>
        <dbReference type="EMBL" id="QNV37363.1"/>
    </source>
</evidence>
<dbReference type="RefSeq" id="WP_190724266.1">
    <property type="nucleotide sequence ID" value="NZ_CP061539.1"/>
</dbReference>
<gene>
    <name evidence="2" type="ORF">IDM49_09010</name>
</gene>
<dbReference type="KEGG" id="rter:IDM49_09010"/>
<dbReference type="Proteomes" id="UP000516404">
    <property type="component" value="Chromosome"/>
</dbReference>